<proteinExistence type="predicted"/>
<feature type="transmembrane region" description="Helical" evidence="1">
    <location>
        <begin position="132"/>
        <end position="150"/>
    </location>
</feature>
<evidence type="ECO:0000256" key="1">
    <source>
        <dbReference type="SAM" id="Phobius"/>
    </source>
</evidence>
<accession>A0A8S5UDA5</accession>
<dbReference type="EMBL" id="BK016066">
    <property type="protein sequence ID" value="DAF92412.1"/>
    <property type="molecule type" value="Genomic_DNA"/>
</dbReference>
<keyword evidence="1" id="KW-1133">Transmembrane helix</keyword>
<name>A0A8S5UDA5_9CAUD</name>
<keyword evidence="1" id="KW-0812">Transmembrane</keyword>
<evidence type="ECO:0000313" key="2">
    <source>
        <dbReference type="EMBL" id="DAF92412.1"/>
    </source>
</evidence>
<sequence length="155" mass="17700">MTQNTPHRNPLKGLTLAALGRVATMAALLALLAFTATGCRQVHYITTNRTTHTTDTVERWHVRLDSVLVADSVSLTQWQRGDTVYVEKTRHVIRNRVILQHDTLWRTAIRHDTIVTTDKPAKAQIRQNQSNFPLKLLIVLAALVLLCVYVKRRYH</sequence>
<keyword evidence="1" id="KW-0472">Membrane</keyword>
<protein>
    <submittedName>
        <fullName evidence="2">Uncharacterized protein</fullName>
    </submittedName>
</protein>
<reference evidence="2" key="1">
    <citation type="journal article" date="2021" name="Proc. Natl. Acad. Sci. U.S.A.">
        <title>A Catalog of Tens of Thousands of Viruses from Human Metagenomes Reveals Hidden Associations with Chronic Diseases.</title>
        <authorList>
            <person name="Tisza M.J."/>
            <person name="Buck C.B."/>
        </authorList>
    </citation>
    <scope>NUCLEOTIDE SEQUENCE</scope>
    <source>
        <strain evidence="2">Ct13O11</strain>
    </source>
</reference>
<organism evidence="2">
    <name type="scientific">Siphoviridae sp. ct13O11</name>
    <dbReference type="NCBI Taxonomy" id="2825303"/>
    <lineage>
        <taxon>Viruses</taxon>
        <taxon>Duplodnaviria</taxon>
        <taxon>Heunggongvirae</taxon>
        <taxon>Uroviricota</taxon>
        <taxon>Caudoviricetes</taxon>
    </lineage>
</organism>